<protein>
    <recommendedName>
        <fullName evidence="8">Autoinducer 2 import system permease protein LsrD</fullName>
    </recommendedName>
</protein>
<dbReference type="PANTHER" id="PTHR32196:SF71">
    <property type="entry name" value="AUTOINDUCER 2 IMPORT SYSTEM PERMEASE PROTEIN LSRD"/>
    <property type="match status" value="1"/>
</dbReference>
<evidence type="ECO:0000256" key="3">
    <source>
        <dbReference type="ARBA" id="ARBA00022475"/>
    </source>
</evidence>
<feature type="transmembrane region" description="Helical" evidence="9">
    <location>
        <begin position="125"/>
        <end position="142"/>
    </location>
</feature>
<evidence type="ECO:0000256" key="2">
    <source>
        <dbReference type="ARBA" id="ARBA00022448"/>
    </source>
</evidence>
<keyword evidence="7 9" id="KW-0472">Membrane</keyword>
<feature type="transmembrane region" description="Helical" evidence="9">
    <location>
        <begin position="301"/>
        <end position="319"/>
    </location>
</feature>
<feature type="transmembrane region" description="Helical" evidence="9">
    <location>
        <begin position="250"/>
        <end position="268"/>
    </location>
</feature>
<evidence type="ECO:0000256" key="6">
    <source>
        <dbReference type="ARBA" id="ARBA00022989"/>
    </source>
</evidence>
<comment type="subcellular location">
    <subcellularLocation>
        <location evidence="1">Cell membrane</location>
        <topology evidence="1">Multi-pass membrane protein</topology>
    </subcellularLocation>
</comment>
<evidence type="ECO:0000256" key="4">
    <source>
        <dbReference type="ARBA" id="ARBA00022519"/>
    </source>
</evidence>
<evidence type="ECO:0000256" key="7">
    <source>
        <dbReference type="ARBA" id="ARBA00023136"/>
    </source>
</evidence>
<keyword evidence="11" id="KW-1185">Reference proteome</keyword>
<evidence type="ECO:0000256" key="5">
    <source>
        <dbReference type="ARBA" id="ARBA00022692"/>
    </source>
</evidence>
<evidence type="ECO:0000256" key="1">
    <source>
        <dbReference type="ARBA" id="ARBA00004651"/>
    </source>
</evidence>
<reference evidence="10 11" key="1">
    <citation type="submission" date="2020-08" db="EMBL/GenBank/DDBJ databases">
        <title>Genome public.</title>
        <authorList>
            <person name="Liu C."/>
            <person name="Sun Q."/>
        </authorList>
    </citation>
    <scope>NUCLEOTIDE SEQUENCE [LARGE SCALE GENOMIC DNA]</scope>
    <source>
        <strain evidence="10 11">NSJ-35</strain>
    </source>
</reference>
<evidence type="ECO:0000313" key="11">
    <source>
        <dbReference type="Proteomes" id="UP000606889"/>
    </source>
</evidence>
<dbReference type="CDD" id="cd06579">
    <property type="entry name" value="TM_PBP1_transp_AraH_like"/>
    <property type="match status" value="1"/>
</dbReference>
<gene>
    <name evidence="10" type="ORF">H8S18_04010</name>
</gene>
<feature type="transmembrane region" description="Helical" evidence="9">
    <location>
        <begin position="162"/>
        <end position="187"/>
    </location>
</feature>
<keyword evidence="6 9" id="KW-1133">Transmembrane helix</keyword>
<comment type="caution">
    <text evidence="10">The sequence shown here is derived from an EMBL/GenBank/DDBJ whole genome shotgun (WGS) entry which is preliminary data.</text>
</comment>
<feature type="transmembrane region" description="Helical" evidence="9">
    <location>
        <begin position="275"/>
        <end position="295"/>
    </location>
</feature>
<keyword evidence="3" id="KW-1003">Cell membrane</keyword>
<dbReference type="InterPro" id="IPR001851">
    <property type="entry name" value="ABC_transp_permease"/>
</dbReference>
<keyword evidence="4" id="KW-0997">Cell inner membrane</keyword>
<feature type="transmembrane region" description="Helical" evidence="9">
    <location>
        <begin position="96"/>
        <end position="118"/>
    </location>
</feature>
<organism evidence="10 11">
    <name type="scientific">Christensenella tenuis</name>
    <dbReference type="NCBI Taxonomy" id="2763033"/>
    <lineage>
        <taxon>Bacteria</taxon>
        <taxon>Bacillati</taxon>
        <taxon>Bacillota</taxon>
        <taxon>Clostridia</taxon>
        <taxon>Christensenellales</taxon>
        <taxon>Christensenellaceae</taxon>
        <taxon>Christensenella</taxon>
    </lineage>
</organism>
<feature type="transmembrane region" description="Helical" evidence="9">
    <location>
        <begin position="218"/>
        <end position="238"/>
    </location>
</feature>
<sequence length="347" mass="37228">MMETTKKVKLNAGFINDYRAYIFLAAVLVAGLFANNFYTVFNFTSIFNSSALYTFIGIGFTLCMIAGHMDLSVGYMATLGAIMVLGMHTLSGLPWAVSFIIAIGVGALFGLFNGVLVAKAKIHSFIATLGTQFVIKGIMNIYCNGAEISVKGDYGLTDAMAVTVPVLPFSVYFLITLATVVIFAVVLSKTRFGRNVYILGGNLETAWLAGIKSDKNTIVIFMLSGIVCGFGGALYAVYTGTATPTLGEKGIAPLMVALTATIIGGTDINGGKGSVVNTFISILAIVAMFSVMTTIVGKFEMQILFIGIALAFCVIYETLSKYNKQKTIGLRPNLYNEYKKETGRQRI</sequence>
<proteinExistence type="predicted"/>
<dbReference type="Pfam" id="PF02653">
    <property type="entry name" value="BPD_transp_2"/>
    <property type="match status" value="1"/>
</dbReference>
<feature type="transmembrane region" description="Helical" evidence="9">
    <location>
        <begin position="21"/>
        <end position="40"/>
    </location>
</feature>
<evidence type="ECO:0000256" key="8">
    <source>
        <dbReference type="ARBA" id="ARBA00039381"/>
    </source>
</evidence>
<dbReference type="PANTHER" id="PTHR32196">
    <property type="entry name" value="ABC TRANSPORTER PERMEASE PROTEIN YPHD-RELATED-RELATED"/>
    <property type="match status" value="1"/>
</dbReference>
<feature type="transmembrane region" description="Helical" evidence="9">
    <location>
        <begin position="73"/>
        <end position="90"/>
    </location>
</feature>
<accession>A0ABR7ECL9</accession>
<evidence type="ECO:0000256" key="9">
    <source>
        <dbReference type="SAM" id="Phobius"/>
    </source>
</evidence>
<name>A0ABR7ECL9_9FIRM</name>
<dbReference type="EMBL" id="JACOON010000002">
    <property type="protein sequence ID" value="MBC5647491.1"/>
    <property type="molecule type" value="Genomic_DNA"/>
</dbReference>
<keyword evidence="2" id="KW-0813">Transport</keyword>
<evidence type="ECO:0000313" key="10">
    <source>
        <dbReference type="EMBL" id="MBC5647491.1"/>
    </source>
</evidence>
<dbReference type="Proteomes" id="UP000606889">
    <property type="component" value="Unassembled WGS sequence"/>
</dbReference>
<keyword evidence="5 9" id="KW-0812">Transmembrane</keyword>
<feature type="transmembrane region" description="Helical" evidence="9">
    <location>
        <begin position="46"/>
        <end position="66"/>
    </location>
</feature>